<dbReference type="Proteomes" id="UP000009328">
    <property type="component" value="Unassembled WGS sequence"/>
</dbReference>
<evidence type="ECO:0000313" key="3">
    <source>
        <dbReference type="Proteomes" id="UP000009328"/>
    </source>
</evidence>
<reference evidence="2 3" key="1">
    <citation type="journal article" date="2012" name="Eukaryot. Cell">
        <title>Draft genome sequence of Wickerhamomyces ciferrii NRRL Y-1031 F-60-10.</title>
        <authorList>
            <person name="Schneider J."/>
            <person name="Andrea H."/>
            <person name="Blom J."/>
            <person name="Jaenicke S."/>
            <person name="Ruckert C."/>
            <person name="Schorsch C."/>
            <person name="Szczepanowski R."/>
            <person name="Farwick M."/>
            <person name="Goesmann A."/>
            <person name="Puhler A."/>
            <person name="Schaffer S."/>
            <person name="Tauch A."/>
            <person name="Kohler T."/>
            <person name="Brinkrolf K."/>
        </authorList>
    </citation>
    <scope>NUCLEOTIDE SEQUENCE [LARGE SCALE GENOMIC DNA]</scope>
    <source>
        <strain evidence="3">ATCC 14091 / BCRC 22168 / CBS 111 / JCM 3599 / NBRC 0793 / NRRL Y-1031 F-60-10</strain>
    </source>
</reference>
<dbReference type="SUPFAM" id="SSF81383">
    <property type="entry name" value="F-box domain"/>
    <property type="match status" value="1"/>
</dbReference>
<dbReference type="InParanoid" id="K0KY64"/>
<organism evidence="2 3">
    <name type="scientific">Wickerhamomyces ciferrii (strain ATCC 14091 / BCRC 22168 / CBS 111 / JCM 3599 / NBRC 0793 / NRRL Y-1031 F-60-10)</name>
    <name type="common">Yeast</name>
    <name type="synonym">Pichia ciferrii</name>
    <dbReference type="NCBI Taxonomy" id="1206466"/>
    <lineage>
        <taxon>Eukaryota</taxon>
        <taxon>Fungi</taxon>
        <taxon>Dikarya</taxon>
        <taxon>Ascomycota</taxon>
        <taxon>Saccharomycotina</taxon>
        <taxon>Saccharomycetes</taxon>
        <taxon>Phaffomycetales</taxon>
        <taxon>Wickerhamomycetaceae</taxon>
        <taxon>Wickerhamomyces</taxon>
    </lineage>
</organism>
<keyword evidence="3" id="KW-1185">Reference proteome</keyword>
<evidence type="ECO:0000259" key="1">
    <source>
        <dbReference type="PROSITE" id="PS50181"/>
    </source>
</evidence>
<dbReference type="InterPro" id="IPR036047">
    <property type="entry name" value="F-box-like_dom_sf"/>
</dbReference>
<dbReference type="InterPro" id="IPR001810">
    <property type="entry name" value="F-box_dom"/>
</dbReference>
<dbReference type="EMBL" id="CAIF01000244">
    <property type="protein sequence ID" value="CCH46394.1"/>
    <property type="molecule type" value="Genomic_DNA"/>
</dbReference>
<dbReference type="SUPFAM" id="SSF52047">
    <property type="entry name" value="RNI-like"/>
    <property type="match status" value="1"/>
</dbReference>
<accession>K0KY64</accession>
<comment type="caution">
    <text evidence="2">The sequence shown here is derived from an EMBL/GenBank/DDBJ whole genome shotgun (WGS) entry which is preliminary data.</text>
</comment>
<dbReference type="HOGENOM" id="CLU_027971_0_0_1"/>
<dbReference type="AlphaFoldDB" id="K0KY64"/>
<protein>
    <recommendedName>
        <fullName evidence="1">F-box domain-containing protein</fullName>
    </recommendedName>
</protein>
<sequence length="658" mass="75296">MAPSYKVFTSTESSMRSLDHQPSHNRTLIDSDCSISSFLPFVSSTFNSCDLRNESLDYNYSTDSNYILGFPLSNVLSISNRGSFDSLLVTSVIDKLPFEIRLKIACYLNQYDAYNLMRVNKSFFESTVSRLYHTVVIDPDYSPFNQDINQSGLKNRCQSISAITFIKMGYSLKCFFNTINQSLPIDDYHTQSQCSISYGLLISKIHFVEVPDGFNCPFDLKFFIYNSILKLENLNKFIWDSSEALPYGIIDSLPNKDRVSSLFVNLSLKKNITSKDYESFKHFKNLESLSLEPFINSCNLFQIFKSLLEGNEGAPDKLKSLRIARYNSNNNFLKSIPSSALVLTDYILELENIQLSEYDMNCILNLFILFNSYDTELMKLETFALDSIVISTLDAKRLGSFINLSILTHLELRNMTEVQFPEDIQSAMSMKDLSLRLDQGFLKSLGRKLKSLKRLSIDYREGLRDTVPSFIHMLDNLEELDVTIRWNITKLCTHESWKHLCFRYVKAILKHSKTLKKLSLDTKEDSVFCDLHKLIFTEYLLELRDMKNLMSLRLHGYSLQGCAPMLVSHLPSLEFMELFGSGAGGTPHMGLQVVHEGVLDDALRVQHVAEAISKSNGHVKFIKIDKCIFEVKENGKILPRDGLGGWFGRNVRVEMDRV</sequence>
<name>K0KY64_WICCF</name>
<proteinExistence type="predicted"/>
<gene>
    <name evidence="2" type="ORF">BN7_5987</name>
</gene>
<feature type="domain" description="F-box" evidence="1">
    <location>
        <begin position="90"/>
        <end position="135"/>
    </location>
</feature>
<dbReference type="eggNOG" id="ENOG502R8TB">
    <property type="taxonomic scope" value="Eukaryota"/>
</dbReference>
<dbReference type="InterPro" id="IPR032675">
    <property type="entry name" value="LRR_dom_sf"/>
</dbReference>
<dbReference type="Gene3D" id="3.80.10.10">
    <property type="entry name" value="Ribonuclease Inhibitor"/>
    <property type="match status" value="1"/>
</dbReference>
<evidence type="ECO:0000313" key="2">
    <source>
        <dbReference type="EMBL" id="CCH46394.1"/>
    </source>
</evidence>
<dbReference type="PROSITE" id="PS50181">
    <property type="entry name" value="FBOX"/>
    <property type="match status" value="1"/>
</dbReference>